<dbReference type="Proteomes" id="UP000196228">
    <property type="component" value="Chromosome"/>
</dbReference>
<accession>A0A1Y0HTB9</accession>
<protein>
    <recommendedName>
        <fullName evidence="3">Winged helix DNA-binding domain-containing protein</fullName>
    </recommendedName>
</protein>
<dbReference type="Pfam" id="PF06224">
    <property type="entry name" value="AlkZ-like"/>
    <property type="match status" value="1"/>
</dbReference>
<dbReference type="OrthoDB" id="9148135at2"/>
<evidence type="ECO:0008006" key="3">
    <source>
        <dbReference type="Google" id="ProtNLM"/>
    </source>
</evidence>
<reference evidence="1 2" key="1">
    <citation type="submission" date="2017-05" db="EMBL/GenBank/DDBJ databases">
        <authorList>
            <person name="Song R."/>
            <person name="Chenine A.L."/>
            <person name="Ruprecht R.M."/>
        </authorList>
    </citation>
    <scope>NUCLEOTIDE SEQUENCE [LARGE SCALE GENOMIC DNA]</scope>
    <source>
        <strain evidence="1 2">PSBB019</strain>
    </source>
</reference>
<gene>
    <name evidence="1" type="ORF">CBR64_02640</name>
</gene>
<dbReference type="AlphaFoldDB" id="A0A1Y0HTB9"/>
<dbReference type="InterPro" id="IPR009351">
    <property type="entry name" value="AlkZ-like"/>
</dbReference>
<name>A0A1Y0HTB9_CELCE</name>
<dbReference type="KEGG" id="cceu:CBR64_02640"/>
<evidence type="ECO:0000313" key="2">
    <source>
        <dbReference type="Proteomes" id="UP000196228"/>
    </source>
</evidence>
<organism evidence="1 2">
    <name type="scientific">Cellulosimicrobium cellulans</name>
    <name type="common">Arthrobacter luteus</name>
    <dbReference type="NCBI Taxonomy" id="1710"/>
    <lineage>
        <taxon>Bacteria</taxon>
        <taxon>Bacillati</taxon>
        <taxon>Actinomycetota</taxon>
        <taxon>Actinomycetes</taxon>
        <taxon>Micrococcales</taxon>
        <taxon>Promicromonosporaceae</taxon>
        <taxon>Cellulosimicrobium</taxon>
    </lineage>
</organism>
<dbReference type="EMBL" id="CP021383">
    <property type="protein sequence ID" value="ARU50555.1"/>
    <property type="molecule type" value="Genomic_DNA"/>
</dbReference>
<sequence length="401" mass="42931">MNPSTAPPTTVSRADVLTARWHAQQLDRAPGTAASPADVAVLDLGVQDTGPDGAAWALTVRGAPAVAPGTLPPDLALAWTLRGAPHVYRRADLGDVAVATAPLSEADAAKRVFDASKPLRAAGLAVLEALRTEARLEREIVVEPTVKGDLSTRLTQRLPEPHLRWCRSCGATHSYEQTFRLAALQAGLELEPGTSPPVLRRVPGLDPPFYGRLGVEAEPRLDVVRGYLRFFPAASVQDVAGFLDAPVKDVRDRWPDDAVRVDVPDADPGARPVDRWALDDDVEQLAGAAARRRDARAGAGTPVVRLVGPYDLYLQLRDRATLVPDAARAQDLWRVLGRPGAVLADGEVVGTWRPRASGRRLTVLTDPWVSWDAGLADAVGEQAERLRAFRDAASVTVAPPG</sequence>
<proteinExistence type="predicted"/>
<dbReference type="RefSeq" id="WP_087469624.1">
    <property type="nucleotide sequence ID" value="NZ_CP021383.1"/>
</dbReference>
<evidence type="ECO:0000313" key="1">
    <source>
        <dbReference type="EMBL" id="ARU50555.1"/>
    </source>
</evidence>